<dbReference type="SMART" id="SM00524">
    <property type="entry name" value="DWB"/>
    <property type="match status" value="1"/>
</dbReference>
<gene>
    <name evidence="4" type="ORF">CLUMA_CG018147</name>
</gene>
<evidence type="ECO:0000313" key="5">
    <source>
        <dbReference type="Proteomes" id="UP000183832"/>
    </source>
</evidence>
<feature type="domain" description="MH2" evidence="3">
    <location>
        <begin position="11"/>
        <end position="186"/>
    </location>
</feature>
<keyword evidence="1" id="KW-0805">Transcription regulation</keyword>
<dbReference type="GO" id="GO:0070411">
    <property type="term" value="F:I-SMAD binding"/>
    <property type="evidence" value="ECO:0007669"/>
    <property type="project" value="TreeGrafter"/>
</dbReference>
<dbReference type="Proteomes" id="UP000183832">
    <property type="component" value="Unassembled WGS sequence"/>
</dbReference>
<protein>
    <submittedName>
        <fullName evidence="4">CLUMA_CG018147, isoform A</fullName>
    </submittedName>
</protein>
<dbReference type="SUPFAM" id="SSF49879">
    <property type="entry name" value="SMAD/FHA domain"/>
    <property type="match status" value="1"/>
</dbReference>
<dbReference type="Gene3D" id="2.60.200.10">
    <property type="match status" value="1"/>
</dbReference>
<dbReference type="PANTHER" id="PTHR13703:SF54">
    <property type="entry name" value="MOTHERS AGAINST DECAPENTAPLEGIC HOMOLOG"/>
    <property type="match status" value="1"/>
</dbReference>
<dbReference type="GO" id="GO:0071144">
    <property type="term" value="C:heteromeric SMAD protein complex"/>
    <property type="evidence" value="ECO:0007669"/>
    <property type="project" value="TreeGrafter"/>
</dbReference>
<evidence type="ECO:0000256" key="2">
    <source>
        <dbReference type="ARBA" id="ARBA00023163"/>
    </source>
</evidence>
<evidence type="ECO:0000256" key="1">
    <source>
        <dbReference type="ARBA" id="ARBA00023015"/>
    </source>
</evidence>
<organism evidence="4 5">
    <name type="scientific">Clunio marinus</name>
    <dbReference type="NCBI Taxonomy" id="568069"/>
    <lineage>
        <taxon>Eukaryota</taxon>
        <taxon>Metazoa</taxon>
        <taxon>Ecdysozoa</taxon>
        <taxon>Arthropoda</taxon>
        <taxon>Hexapoda</taxon>
        <taxon>Insecta</taxon>
        <taxon>Pterygota</taxon>
        <taxon>Neoptera</taxon>
        <taxon>Endopterygota</taxon>
        <taxon>Diptera</taxon>
        <taxon>Nematocera</taxon>
        <taxon>Chironomoidea</taxon>
        <taxon>Chironomidae</taxon>
        <taxon>Clunio</taxon>
    </lineage>
</organism>
<accession>A0A1J1IY32</accession>
<dbReference type="PROSITE" id="PS51076">
    <property type="entry name" value="MH2"/>
    <property type="match status" value="1"/>
</dbReference>
<dbReference type="AlphaFoldDB" id="A0A1J1IY32"/>
<keyword evidence="5" id="KW-1185">Reference proteome</keyword>
<evidence type="ECO:0000313" key="4">
    <source>
        <dbReference type="EMBL" id="CRL05187.1"/>
    </source>
</evidence>
<dbReference type="STRING" id="568069.A0A1J1IY32"/>
<name>A0A1J1IY32_9DIPT</name>
<dbReference type="EMBL" id="CVRI01000064">
    <property type="protein sequence ID" value="CRL05187.1"/>
    <property type="molecule type" value="Genomic_DNA"/>
</dbReference>
<reference evidence="4 5" key="1">
    <citation type="submission" date="2015-04" db="EMBL/GenBank/DDBJ databases">
        <authorList>
            <person name="Syromyatnikov M.Y."/>
            <person name="Popov V.N."/>
        </authorList>
    </citation>
    <scope>NUCLEOTIDE SEQUENCE [LARGE SCALE GENOMIC DNA]</scope>
</reference>
<dbReference type="GO" id="GO:0050793">
    <property type="term" value="P:regulation of developmental process"/>
    <property type="evidence" value="ECO:0007669"/>
    <property type="project" value="UniProtKB-ARBA"/>
</dbReference>
<dbReference type="OrthoDB" id="5946219at2759"/>
<proteinExistence type="predicted"/>
<sequence length="186" mass="20693">MPLSDLSNSGWCELAYWELNERVGSRVPVEDAAVDVFSEQTRGAGLCIKTLAQQRSTRTPDSVLRTREKIGLGVTLSNESDGVWLYNRSTAPAFAHSSTLCDIDSRTKTVHKVPPGHCLRVFDPLKINESILWPSPIRGFPIGPVDMHSVRISFVKGWGPNYTRQDVTGCPCWLEVLLNRNGLPCR</sequence>
<dbReference type="Pfam" id="PF03166">
    <property type="entry name" value="MH2"/>
    <property type="match status" value="1"/>
</dbReference>
<dbReference type="InterPro" id="IPR008984">
    <property type="entry name" value="SMAD_FHA_dom_sf"/>
</dbReference>
<keyword evidence="2" id="KW-0804">Transcription</keyword>
<dbReference type="GO" id="GO:0060395">
    <property type="term" value="P:SMAD protein signal transduction"/>
    <property type="evidence" value="ECO:0007669"/>
    <property type="project" value="TreeGrafter"/>
</dbReference>
<dbReference type="GO" id="GO:0006357">
    <property type="term" value="P:regulation of transcription by RNA polymerase II"/>
    <property type="evidence" value="ECO:0007669"/>
    <property type="project" value="TreeGrafter"/>
</dbReference>
<dbReference type="GO" id="GO:0051239">
    <property type="term" value="P:regulation of multicellular organismal process"/>
    <property type="evidence" value="ECO:0007669"/>
    <property type="project" value="UniProtKB-ARBA"/>
</dbReference>
<dbReference type="PANTHER" id="PTHR13703">
    <property type="entry name" value="SMAD"/>
    <property type="match status" value="1"/>
</dbReference>
<evidence type="ECO:0000259" key="3">
    <source>
        <dbReference type="PROSITE" id="PS51076"/>
    </source>
</evidence>
<dbReference type="InterPro" id="IPR013790">
    <property type="entry name" value="Dwarfin"/>
</dbReference>
<dbReference type="InterPro" id="IPR017855">
    <property type="entry name" value="SMAD-like_dom_sf"/>
</dbReference>
<dbReference type="GO" id="GO:0140416">
    <property type="term" value="F:transcription regulator inhibitor activity"/>
    <property type="evidence" value="ECO:0007669"/>
    <property type="project" value="TreeGrafter"/>
</dbReference>
<dbReference type="InterPro" id="IPR001132">
    <property type="entry name" value="SMAD_dom_Dwarfin-type"/>
</dbReference>
<dbReference type="GO" id="GO:0030154">
    <property type="term" value="P:cell differentiation"/>
    <property type="evidence" value="ECO:0007669"/>
    <property type="project" value="TreeGrafter"/>
</dbReference>
<dbReference type="GO" id="GO:0009653">
    <property type="term" value="P:anatomical structure morphogenesis"/>
    <property type="evidence" value="ECO:0007669"/>
    <property type="project" value="TreeGrafter"/>
</dbReference>
<dbReference type="GO" id="GO:0009791">
    <property type="term" value="P:post-embryonic development"/>
    <property type="evidence" value="ECO:0007669"/>
    <property type="project" value="UniProtKB-ARBA"/>
</dbReference>